<organism evidence="1 2">
    <name type="scientific">Dyella lutea</name>
    <dbReference type="NCBI Taxonomy" id="2950441"/>
    <lineage>
        <taxon>Bacteria</taxon>
        <taxon>Pseudomonadati</taxon>
        <taxon>Pseudomonadota</taxon>
        <taxon>Gammaproteobacteria</taxon>
        <taxon>Lysobacterales</taxon>
        <taxon>Rhodanobacteraceae</taxon>
        <taxon>Dyella</taxon>
    </lineage>
</organism>
<evidence type="ECO:0008006" key="3">
    <source>
        <dbReference type="Google" id="ProtNLM"/>
    </source>
</evidence>
<evidence type="ECO:0000313" key="2">
    <source>
        <dbReference type="Proteomes" id="UP001204615"/>
    </source>
</evidence>
<comment type="caution">
    <text evidence="1">The sequence shown here is derived from an EMBL/GenBank/DDBJ whole genome shotgun (WGS) entry which is preliminary data.</text>
</comment>
<reference evidence="1 2" key="1">
    <citation type="submission" date="2022-06" db="EMBL/GenBank/DDBJ databases">
        <title>Dyella sp. Sa strain:Sa Genome sequencing.</title>
        <authorList>
            <person name="Park S."/>
        </authorList>
    </citation>
    <scope>NUCLEOTIDE SEQUENCE [LARGE SCALE GENOMIC DNA]</scope>
    <source>
        <strain evidence="1 2">Sa</strain>
    </source>
</reference>
<protein>
    <recommendedName>
        <fullName evidence="3">Tail assembly chaperone E/41/14-like protein</fullName>
    </recommendedName>
</protein>
<dbReference type="EMBL" id="JAMZEK010000003">
    <property type="protein sequence ID" value="MCP1375393.1"/>
    <property type="molecule type" value="Genomic_DNA"/>
</dbReference>
<keyword evidence="2" id="KW-1185">Reference proteome</keyword>
<dbReference type="InterPro" id="IPR056974">
    <property type="entry name" value="Tail_Gp41-like"/>
</dbReference>
<sequence length="99" mass="11187">MAKITGTLKHGLKVGDQVYKDYELRDSNTDDMFDAEDDAPAHRRLSYNGALLARQIVKLGELSGPFDLKWLRKLHKDDVRQLFDEQDKVEALGKSEPGG</sequence>
<gene>
    <name evidence="1" type="ORF">NC595_15185</name>
</gene>
<dbReference type="RefSeq" id="WP_253567853.1">
    <property type="nucleotide sequence ID" value="NZ_JAMZEK010000003.1"/>
</dbReference>
<dbReference type="Pfam" id="PF23746">
    <property type="entry name" value="Gp41_Mu"/>
    <property type="match status" value="1"/>
</dbReference>
<accession>A0ABT1FGZ2</accession>
<evidence type="ECO:0000313" key="1">
    <source>
        <dbReference type="EMBL" id="MCP1375393.1"/>
    </source>
</evidence>
<dbReference type="Proteomes" id="UP001204615">
    <property type="component" value="Unassembled WGS sequence"/>
</dbReference>
<proteinExistence type="predicted"/>
<name>A0ABT1FGZ2_9GAMM</name>